<dbReference type="PROSITE" id="PS00018">
    <property type="entry name" value="EF_HAND_1"/>
    <property type="match status" value="1"/>
</dbReference>
<dbReference type="Pfam" id="PF06739">
    <property type="entry name" value="SBBP"/>
    <property type="match status" value="4"/>
</dbReference>
<feature type="chain" id="PRO_5021866583" evidence="1">
    <location>
        <begin position="23"/>
        <end position="693"/>
    </location>
</feature>
<dbReference type="RefSeq" id="WP_145286085.1">
    <property type="nucleotide sequence ID" value="NZ_CP036291.1"/>
</dbReference>
<dbReference type="InterPro" id="IPR013424">
    <property type="entry name" value="Ice-binding_C"/>
</dbReference>
<gene>
    <name evidence="2" type="ORF">Pla175_28650</name>
</gene>
<feature type="signal peptide" evidence="1">
    <location>
        <begin position="1"/>
        <end position="22"/>
    </location>
</feature>
<evidence type="ECO:0000313" key="3">
    <source>
        <dbReference type="Proteomes" id="UP000317429"/>
    </source>
</evidence>
<dbReference type="AlphaFoldDB" id="A0A518DDB1"/>
<dbReference type="InterPro" id="IPR018247">
    <property type="entry name" value="EF_Hand_1_Ca_BS"/>
</dbReference>
<keyword evidence="3" id="KW-1185">Reference proteome</keyword>
<dbReference type="PANTHER" id="PTHR35580">
    <property type="entry name" value="CELL SURFACE GLYCOPROTEIN (S-LAYER PROTEIN)-LIKE PROTEIN"/>
    <property type="match status" value="1"/>
</dbReference>
<dbReference type="OrthoDB" id="253958at2"/>
<protein>
    <submittedName>
        <fullName evidence="2">Beta-propeller repeat protein</fullName>
    </submittedName>
</protein>
<evidence type="ECO:0000313" key="2">
    <source>
        <dbReference type="EMBL" id="QDU89475.1"/>
    </source>
</evidence>
<evidence type="ECO:0000256" key="1">
    <source>
        <dbReference type="SAM" id="SignalP"/>
    </source>
</evidence>
<dbReference type="Proteomes" id="UP000317429">
    <property type="component" value="Chromosome"/>
</dbReference>
<proteinExistence type="predicted"/>
<dbReference type="SUPFAM" id="SSF101898">
    <property type="entry name" value="NHL repeat"/>
    <property type="match status" value="1"/>
</dbReference>
<dbReference type="InterPro" id="IPR052918">
    <property type="entry name" value="Motility_Chemotaxis_Reg"/>
</dbReference>
<keyword evidence="1" id="KW-0732">Signal</keyword>
<sequence length="693" mass="72779" precursor="true">MKSIRALGLCCLLPLVCPSAMGQTLEWIQQWGSPQDDVGSGVSADAFGNVYVTGSTSPPQDPETGFNRDTLLLKYNSAGDLQWSRTADFGGHEDTKAVATDAAGNVYQAGRISVGQGGLLNKYSSNGVLLWTRRFDQDAFGVATDVVGNVYTTGYGRNESRTGDDNDAFLVKHDPQGGEQWTRWLGTEANDLGYAVATDLLGSLYIAGSTRGDLGGANAGGSDAFVAKYSVDGALLWSHQFGTLASDIGRAVATDVLGNVYVTGTTSGLLAEEAVGGADGFLVKLDPEGTPLWERQFGSVLLDTPYGLSVDTAGGVYVAGSTHGGLEGANAGAIGGNPASQNDAFLLKFDTSGHRLWSRQFGTADLDKVNAVTVDAAGLVYVAGDTRGDLAAPNSGRDDVFLARFYGDLTGDFNQNGAVDAADYTVWRDGLGTTHTPEGYADWRDHYGDTTAGRPPVDPPPAPEPEVKAWVIQAKVVEIIDPDGVLSAVQLNDNVTGELRYDLSTAGTAIGENVSAYTHAQPFHTVAMTVNATSGNDPTFSALPLKSDVLVGNDEPLHELGGSVELDYLFASQPVFPLGLGSNVTDSAVIVSLSALELFNKPTLPTVLNLSDWDEALIGYTHVSSAGTTFLVAQITGLTPIQIASNSQPVPEPAAWLMFCVAVGSWLTLRRRLAAVSSGERRSPVSPVPVRPC</sequence>
<dbReference type="InterPro" id="IPR011042">
    <property type="entry name" value="6-blade_b-propeller_TolB-like"/>
</dbReference>
<organism evidence="2 3">
    <name type="scientific">Pirellulimonas nuda</name>
    <dbReference type="NCBI Taxonomy" id="2528009"/>
    <lineage>
        <taxon>Bacteria</taxon>
        <taxon>Pseudomonadati</taxon>
        <taxon>Planctomycetota</taxon>
        <taxon>Planctomycetia</taxon>
        <taxon>Pirellulales</taxon>
        <taxon>Lacipirellulaceae</taxon>
        <taxon>Pirellulimonas</taxon>
    </lineage>
</organism>
<dbReference type="PANTHER" id="PTHR35580:SF1">
    <property type="entry name" value="PHYTASE-LIKE DOMAIN-CONTAINING PROTEIN"/>
    <property type="match status" value="1"/>
</dbReference>
<dbReference type="InterPro" id="IPR010620">
    <property type="entry name" value="SBBP_repeat"/>
</dbReference>
<dbReference type="KEGG" id="pnd:Pla175_28650"/>
<dbReference type="NCBIfam" id="TIGR02595">
    <property type="entry name" value="PEP_CTERM"/>
    <property type="match status" value="1"/>
</dbReference>
<accession>A0A518DDB1</accession>
<dbReference type="Gene3D" id="2.120.10.30">
    <property type="entry name" value="TolB, C-terminal domain"/>
    <property type="match status" value="1"/>
</dbReference>
<name>A0A518DDB1_9BACT</name>
<dbReference type="EMBL" id="CP036291">
    <property type="protein sequence ID" value="QDU89475.1"/>
    <property type="molecule type" value="Genomic_DNA"/>
</dbReference>
<reference evidence="2 3" key="1">
    <citation type="submission" date="2019-02" db="EMBL/GenBank/DDBJ databases">
        <title>Deep-cultivation of Planctomycetes and their phenomic and genomic characterization uncovers novel biology.</title>
        <authorList>
            <person name="Wiegand S."/>
            <person name="Jogler M."/>
            <person name="Boedeker C."/>
            <person name="Pinto D."/>
            <person name="Vollmers J."/>
            <person name="Rivas-Marin E."/>
            <person name="Kohn T."/>
            <person name="Peeters S.H."/>
            <person name="Heuer A."/>
            <person name="Rast P."/>
            <person name="Oberbeckmann S."/>
            <person name="Bunk B."/>
            <person name="Jeske O."/>
            <person name="Meyerdierks A."/>
            <person name="Storesund J.E."/>
            <person name="Kallscheuer N."/>
            <person name="Luecker S."/>
            <person name="Lage O.M."/>
            <person name="Pohl T."/>
            <person name="Merkel B.J."/>
            <person name="Hornburger P."/>
            <person name="Mueller R.-W."/>
            <person name="Bruemmer F."/>
            <person name="Labrenz M."/>
            <person name="Spormann A.M."/>
            <person name="Op den Camp H."/>
            <person name="Overmann J."/>
            <person name="Amann R."/>
            <person name="Jetten M.S.M."/>
            <person name="Mascher T."/>
            <person name="Medema M.H."/>
            <person name="Devos D.P."/>
            <person name="Kaster A.-K."/>
            <person name="Ovreas L."/>
            <person name="Rohde M."/>
            <person name="Galperin M.Y."/>
            <person name="Jogler C."/>
        </authorList>
    </citation>
    <scope>NUCLEOTIDE SEQUENCE [LARGE SCALE GENOMIC DNA]</scope>
    <source>
        <strain evidence="2 3">Pla175</strain>
    </source>
</reference>